<evidence type="ECO:0000256" key="1">
    <source>
        <dbReference type="ARBA" id="ARBA00010886"/>
    </source>
</evidence>
<dbReference type="InterPro" id="IPR050660">
    <property type="entry name" value="NEK_Ser/Thr_kinase"/>
</dbReference>
<feature type="compositionally biased region" description="Polar residues" evidence="8">
    <location>
        <begin position="412"/>
        <end position="429"/>
    </location>
</feature>
<keyword evidence="12" id="KW-1185">Reference proteome</keyword>
<dbReference type="PANTHER" id="PTHR43671:SF13">
    <property type="entry name" value="SERINE_THREONINE-PROTEIN KINASE NEK2"/>
    <property type="match status" value="1"/>
</dbReference>
<dbReference type="InterPro" id="IPR002939">
    <property type="entry name" value="DnaJ_C"/>
</dbReference>
<evidence type="ECO:0000256" key="5">
    <source>
        <dbReference type="ARBA" id="ARBA00022777"/>
    </source>
</evidence>
<dbReference type="PANTHER" id="PTHR43671">
    <property type="entry name" value="SERINE/THREONINE-PROTEIN KINASE NEK"/>
    <property type="match status" value="1"/>
</dbReference>
<dbReference type="GO" id="GO:0005524">
    <property type="term" value="F:ATP binding"/>
    <property type="evidence" value="ECO:0007669"/>
    <property type="project" value="UniProtKB-UniRule"/>
</dbReference>
<dbReference type="Pfam" id="PF00069">
    <property type="entry name" value="Pkinase"/>
    <property type="match status" value="1"/>
</dbReference>
<feature type="binding site" evidence="7">
    <location>
        <position position="40"/>
    </location>
    <ligand>
        <name>ATP</name>
        <dbReference type="ChEBI" id="CHEBI:30616"/>
    </ligand>
</feature>
<dbReference type="Proteomes" id="UP000597444">
    <property type="component" value="Unassembled WGS sequence"/>
</dbReference>
<evidence type="ECO:0000256" key="7">
    <source>
        <dbReference type="PROSITE-ProRule" id="PRU10141"/>
    </source>
</evidence>
<keyword evidence="6 7" id="KW-0067">ATP-binding</keyword>
<dbReference type="Gene3D" id="3.30.200.20">
    <property type="entry name" value="Phosphorylase Kinase, domain 1"/>
    <property type="match status" value="1"/>
</dbReference>
<dbReference type="Gene3D" id="1.10.510.10">
    <property type="entry name" value="Transferase(Phosphotransferase) domain 1"/>
    <property type="match status" value="1"/>
</dbReference>
<dbReference type="PROSITE" id="PS00108">
    <property type="entry name" value="PROTEIN_KINASE_ST"/>
    <property type="match status" value="1"/>
</dbReference>
<dbReference type="EMBL" id="BNJK01000001">
    <property type="protein sequence ID" value="GHO92164.1"/>
    <property type="molecule type" value="Genomic_DNA"/>
</dbReference>
<feature type="domain" description="Protein kinase" evidence="10">
    <location>
        <begin position="11"/>
        <end position="288"/>
    </location>
</feature>
<dbReference type="SMART" id="SM00220">
    <property type="entry name" value="S_TKc"/>
    <property type="match status" value="1"/>
</dbReference>
<keyword evidence="9" id="KW-1133">Transmembrane helix</keyword>
<dbReference type="Pfam" id="PF01556">
    <property type="entry name" value="DnaJ_C"/>
    <property type="match status" value="1"/>
</dbReference>
<proteinExistence type="inferred from homology"/>
<dbReference type="InterPro" id="IPR008971">
    <property type="entry name" value="HSP40/DnaJ_pept-bd"/>
</dbReference>
<name>A0A8J3IIS5_9CHLR</name>
<dbReference type="GO" id="GO:0004674">
    <property type="term" value="F:protein serine/threonine kinase activity"/>
    <property type="evidence" value="ECO:0007669"/>
    <property type="project" value="UniProtKB-EC"/>
</dbReference>
<comment type="caution">
    <text evidence="11">The sequence shown here is derived from an EMBL/GenBank/DDBJ whole genome shotgun (WGS) entry which is preliminary data.</text>
</comment>
<feature type="region of interest" description="Disordered" evidence="8">
    <location>
        <begin position="373"/>
        <end position="448"/>
    </location>
</feature>
<keyword evidence="9" id="KW-0472">Membrane</keyword>
<evidence type="ECO:0000259" key="10">
    <source>
        <dbReference type="PROSITE" id="PS50011"/>
    </source>
</evidence>
<dbReference type="InterPro" id="IPR011009">
    <property type="entry name" value="Kinase-like_dom_sf"/>
</dbReference>
<dbReference type="AlphaFoldDB" id="A0A8J3IIS5"/>
<evidence type="ECO:0000256" key="3">
    <source>
        <dbReference type="ARBA" id="ARBA00022679"/>
    </source>
</evidence>
<keyword evidence="3" id="KW-0808">Transferase</keyword>
<evidence type="ECO:0000256" key="6">
    <source>
        <dbReference type="ARBA" id="ARBA00022840"/>
    </source>
</evidence>
<dbReference type="SUPFAM" id="SSF56112">
    <property type="entry name" value="Protein kinase-like (PK-like)"/>
    <property type="match status" value="1"/>
</dbReference>
<organism evidence="11 12">
    <name type="scientific">Reticulibacter mediterranei</name>
    <dbReference type="NCBI Taxonomy" id="2778369"/>
    <lineage>
        <taxon>Bacteria</taxon>
        <taxon>Bacillati</taxon>
        <taxon>Chloroflexota</taxon>
        <taxon>Ktedonobacteria</taxon>
        <taxon>Ktedonobacterales</taxon>
        <taxon>Reticulibacteraceae</taxon>
        <taxon>Reticulibacter</taxon>
    </lineage>
</organism>
<dbReference type="RefSeq" id="WP_220203017.1">
    <property type="nucleotide sequence ID" value="NZ_BNJK01000001.1"/>
</dbReference>
<dbReference type="GO" id="GO:0006457">
    <property type="term" value="P:protein folding"/>
    <property type="evidence" value="ECO:0007669"/>
    <property type="project" value="InterPro"/>
</dbReference>
<reference evidence="11" key="1">
    <citation type="submission" date="2020-10" db="EMBL/GenBank/DDBJ databases">
        <title>Taxonomic study of unclassified bacteria belonging to the class Ktedonobacteria.</title>
        <authorList>
            <person name="Yabe S."/>
            <person name="Wang C.M."/>
            <person name="Zheng Y."/>
            <person name="Sakai Y."/>
            <person name="Cavaletti L."/>
            <person name="Monciardini P."/>
            <person name="Donadio S."/>
        </authorList>
    </citation>
    <scope>NUCLEOTIDE SEQUENCE</scope>
    <source>
        <strain evidence="11">ID150040</strain>
    </source>
</reference>
<comment type="similarity">
    <text evidence="1">Belongs to the protein kinase superfamily. NEK Ser/Thr protein kinase family. NIMA subfamily.</text>
</comment>
<keyword evidence="4 7" id="KW-0547">Nucleotide-binding</keyword>
<dbReference type="InterPro" id="IPR017441">
    <property type="entry name" value="Protein_kinase_ATP_BS"/>
</dbReference>
<dbReference type="GO" id="GO:0051082">
    <property type="term" value="F:unfolded protein binding"/>
    <property type="evidence" value="ECO:0007669"/>
    <property type="project" value="InterPro"/>
</dbReference>
<dbReference type="EC" id="2.7.11.1" evidence="2"/>
<dbReference type="PROSITE" id="PS50011">
    <property type="entry name" value="PROTEIN_KINASE_DOM"/>
    <property type="match status" value="1"/>
</dbReference>
<evidence type="ECO:0000313" key="12">
    <source>
        <dbReference type="Proteomes" id="UP000597444"/>
    </source>
</evidence>
<feature type="compositionally biased region" description="Low complexity" evidence="8">
    <location>
        <begin position="377"/>
        <end position="410"/>
    </location>
</feature>
<evidence type="ECO:0000313" key="11">
    <source>
        <dbReference type="EMBL" id="GHO92164.1"/>
    </source>
</evidence>
<dbReference type="InterPro" id="IPR000719">
    <property type="entry name" value="Prot_kinase_dom"/>
</dbReference>
<feature type="transmembrane region" description="Helical" evidence="9">
    <location>
        <begin position="460"/>
        <end position="484"/>
    </location>
</feature>
<dbReference type="Gene3D" id="2.60.260.20">
    <property type="entry name" value="Urease metallochaperone UreE, N-terminal domain"/>
    <property type="match status" value="1"/>
</dbReference>
<sequence>MSLAGLQLGHYKLIRQIGSGAMGEVYLAEDTRIIRQVAVKIVRSEAPSYPHSETSKELERLFQREMQVISKLDHPYVLPLYDFGEEKVQGMTYTYMVMPYRAEGALSDWLRNRPGNALLSFQDVAHFVTQAADALQHAHDQHLVHQDIKPSNFLIRSRPAHPSQPDILLADFGIAKFTTATSMASQNVRGTPAYMPPEQWDGHPVPASDQYALAIMAYHLLTGQFPFQGGPGQMMRQHFSAPPPAPSTHNPRISHAMDTVILRALAKDPNSRFPSIVKFAEALQQSLLYGGDLRATLAIRANEAATGTQRTLTLPGKRQVTAYIPPGAKNGEELRIEGQGEPYYEGGPRGPLILTINLPTNEEAITPPLANDEMTVASSSSSPSHPGFPPAHAARTVESPSPYLSQQPLSHYPSQPQQPSWSGFQQSDYDMTPATPLPPPPIIQQAPVPQYQPLPEHKSLSTWAIVLLGAVALVLFGTGGYFLYDTATHRNATTTAANATATAQGQETATIVNQTASANSQATANAATATVQANATATVQSRATATVVAANPDPYPPSSRTLALLDPMSQPYLWQSYTDSKFGGSCQFKANSLHVTQSKSPNYFYCTASTEEYTDATFEVQMTILQGDCGGITFRASSTANKLYFYRVCVDGAYDLYLYVDSSGDTARTLLKSSSPAIQKGVNQANLLAVVTNGNQIDLYANKQKIDSLTDTTYKQGLFGVVANSLNGTTEVTYSNARIWT</sequence>
<dbReference type="SUPFAM" id="SSF49493">
    <property type="entry name" value="HSP40/DnaJ peptide-binding domain"/>
    <property type="match status" value="1"/>
</dbReference>
<evidence type="ECO:0000256" key="8">
    <source>
        <dbReference type="SAM" id="MobiDB-lite"/>
    </source>
</evidence>
<dbReference type="InterPro" id="IPR008271">
    <property type="entry name" value="Ser/Thr_kinase_AS"/>
</dbReference>
<evidence type="ECO:0000256" key="9">
    <source>
        <dbReference type="SAM" id="Phobius"/>
    </source>
</evidence>
<keyword evidence="9" id="KW-0812">Transmembrane</keyword>
<evidence type="ECO:0000256" key="4">
    <source>
        <dbReference type="ARBA" id="ARBA00022741"/>
    </source>
</evidence>
<gene>
    <name evidence="11" type="ORF">KSF_022120</name>
</gene>
<protein>
    <recommendedName>
        <fullName evidence="2">non-specific serine/threonine protein kinase</fullName>
        <ecNumber evidence="2">2.7.11.1</ecNumber>
    </recommendedName>
</protein>
<dbReference type="Gene3D" id="2.60.120.560">
    <property type="entry name" value="Exo-inulinase, domain 1"/>
    <property type="match status" value="1"/>
</dbReference>
<dbReference type="CDD" id="cd14014">
    <property type="entry name" value="STKc_PknB_like"/>
    <property type="match status" value="1"/>
</dbReference>
<accession>A0A8J3IIS5</accession>
<evidence type="ECO:0000256" key="2">
    <source>
        <dbReference type="ARBA" id="ARBA00012513"/>
    </source>
</evidence>
<dbReference type="PROSITE" id="PS00107">
    <property type="entry name" value="PROTEIN_KINASE_ATP"/>
    <property type="match status" value="1"/>
</dbReference>
<keyword evidence="5" id="KW-0418">Kinase</keyword>